<dbReference type="eggNOG" id="COG4095">
    <property type="taxonomic scope" value="Bacteria"/>
</dbReference>
<feature type="transmembrane region" description="Helical" evidence="5">
    <location>
        <begin position="36"/>
        <end position="56"/>
    </location>
</feature>
<dbReference type="Gene3D" id="1.20.1280.290">
    <property type="match status" value="1"/>
</dbReference>
<accession>Q1IHF1</accession>
<reference evidence="6 7" key="1">
    <citation type="journal article" date="2009" name="Appl. Environ. Microbiol.">
        <title>Three genomes from the phylum Acidobacteria provide insight into the lifestyles of these microorganisms in soils.</title>
        <authorList>
            <person name="Ward N.L."/>
            <person name="Challacombe J.F."/>
            <person name="Janssen P.H."/>
            <person name="Henrissat B."/>
            <person name="Coutinho P.M."/>
            <person name="Wu M."/>
            <person name="Xie G."/>
            <person name="Haft D.H."/>
            <person name="Sait M."/>
            <person name="Badger J."/>
            <person name="Barabote R.D."/>
            <person name="Bradley B."/>
            <person name="Brettin T.S."/>
            <person name="Brinkac L.M."/>
            <person name="Bruce D."/>
            <person name="Creasy T."/>
            <person name="Daugherty S.C."/>
            <person name="Davidsen T.M."/>
            <person name="DeBoy R.T."/>
            <person name="Detter J.C."/>
            <person name="Dodson R.J."/>
            <person name="Durkin A.S."/>
            <person name="Ganapathy A."/>
            <person name="Gwinn-Giglio M."/>
            <person name="Han C.S."/>
            <person name="Khouri H."/>
            <person name="Kiss H."/>
            <person name="Kothari S.P."/>
            <person name="Madupu R."/>
            <person name="Nelson K.E."/>
            <person name="Nelson W.C."/>
            <person name="Paulsen I."/>
            <person name="Penn K."/>
            <person name="Ren Q."/>
            <person name="Rosovitz M.J."/>
            <person name="Selengut J.D."/>
            <person name="Shrivastava S."/>
            <person name="Sullivan S.A."/>
            <person name="Tapia R."/>
            <person name="Thompson L.S."/>
            <person name="Watkins K.L."/>
            <person name="Yang Q."/>
            <person name="Yu C."/>
            <person name="Zafar N."/>
            <person name="Zhou L."/>
            <person name="Kuske C.R."/>
        </authorList>
    </citation>
    <scope>NUCLEOTIDE SEQUENCE [LARGE SCALE GENOMIC DNA]</scope>
    <source>
        <strain evidence="6 7">Ellin345</strain>
    </source>
</reference>
<proteinExistence type="predicted"/>
<dbReference type="InterPro" id="IPR047662">
    <property type="entry name" value="SemiSWEET"/>
</dbReference>
<dbReference type="Pfam" id="PF04193">
    <property type="entry name" value="PQ-loop"/>
    <property type="match status" value="1"/>
</dbReference>
<sequence length="91" mass="10227">MISNALVGYIAGTLTTASFLPQVWHSFRSRSCRDLSYAMLFVMGTGTALWAIYGVMLQRWPIILPNSITFGLICTLIGMKASYHPRAKERR</sequence>
<evidence type="ECO:0000313" key="7">
    <source>
        <dbReference type="Proteomes" id="UP000002432"/>
    </source>
</evidence>
<comment type="subcellular location">
    <subcellularLocation>
        <location evidence="1">Membrane</location>
        <topology evidence="1">Multi-pass membrane protein</topology>
    </subcellularLocation>
</comment>
<dbReference type="KEGG" id="aba:Acid345_4699"/>
<keyword evidence="2 5" id="KW-0812">Transmembrane</keyword>
<keyword evidence="3 5" id="KW-1133">Transmembrane helix</keyword>
<gene>
    <name evidence="6" type="ordered locus">Acid345_4699</name>
</gene>
<dbReference type="InterPro" id="IPR006603">
    <property type="entry name" value="PQ-loop_rpt"/>
</dbReference>
<feature type="transmembrane region" description="Helical" evidence="5">
    <location>
        <begin position="62"/>
        <end position="83"/>
    </location>
</feature>
<evidence type="ECO:0000256" key="5">
    <source>
        <dbReference type="SAM" id="Phobius"/>
    </source>
</evidence>
<dbReference type="EnsemblBacteria" id="ABF43699">
    <property type="protein sequence ID" value="ABF43699"/>
    <property type="gene ID" value="Acid345_4699"/>
</dbReference>
<evidence type="ECO:0000256" key="3">
    <source>
        <dbReference type="ARBA" id="ARBA00022989"/>
    </source>
</evidence>
<dbReference type="NCBIfam" id="NF037968">
    <property type="entry name" value="SemiSWEET_2"/>
    <property type="match status" value="1"/>
</dbReference>
<evidence type="ECO:0008006" key="8">
    <source>
        <dbReference type="Google" id="ProtNLM"/>
    </source>
</evidence>
<evidence type="ECO:0000256" key="2">
    <source>
        <dbReference type="ARBA" id="ARBA00022692"/>
    </source>
</evidence>
<dbReference type="AlphaFoldDB" id="Q1IHF1"/>
<keyword evidence="7" id="KW-1185">Reference proteome</keyword>
<dbReference type="GO" id="GO:0051119">
    <property type="term" value="F:sugar transmembrane transporter activity"/>
    <property type="evidence" value="ECO:0007669"/>
    <property type="project" value="InterPro"/>
</dbReference>
<keyword evidence="4 5" id="KW-0472">Membrane</keyword>
<dbReference type="GO" id="GO:0016020">
    <property type="term" value="C:membrane"/>
    <property type="evidence" value="ECO:0007669"/>
    <property type="project" value="UniProtKB-SubCell"/>
</dbReference>
<name>Q1IHF1_KORVE</name>
<dbReference type="HOGENOM" id="CLU_135915_2_0_0"/>
<dbReference type="RefSeq" id="WP_011525495.1">
    <property type="nucleotide sequence ID" value="NC_008009.1"/>
</dbReference>
<evidence type="ECO:0000256" key="4">
    <source>
        <dbReference type="ARBA" id="ARBA00023136"/>
    </source>
</evidence>
<evidence type="ECO:0000256" key="1">
    <source>
        <dbReference type="ARBA" id="ARBA00004141"/>
    </source>
</evidence>
<dbReference type="Proteomes" id="UP000002432">
    <property type="component" value="Chromosome"/>
</dbReference>
<protein>
    <recommendedName>
        <fullName evidence="8">MtN3 and saliva related transmembrane protein</fullName>
    </recommendedName>
</protein>
<dbReference type="EMBL" id="CP000360">
    <property type="protein sequence ID" value="ABF43699.1"/>
    <property type="molecule type" value="Genomic_DNA"/>
</dbReference>
<organism evidence="6 7">
    <name type="scientific">Koribacter versatilis (strain Ellin345)</name>
    <dbReference type="NCBI Taxonomy" id="204669"/>
    <lineage>
        <taxon>Bacteria</taxon>
        <taxon>Pseudomonadati</taxon>
        <taxon>Acidobacteriota</taxon>
        <taxon>Terriglobia</taxon>
        <taxon>Terriglobales</taxon>
        <taxon>Candidatus Korobacteraceae</taxon>
        <taxon>Candidatus Korobacter</taxon>
    </lineage>
</organism>
<dbReference type="STRING" id="204669.Acid345_4699"/>
<evidence type="ECO:0000313" key="6">
    <source>
        <dbReference type="EMBL" id="ABF43699.1"/>
    </source>
</evidence>